<dbReference type="EMBL" id="CACSIK010000001">
    <property type="protein sequence ID" value="CAA0085624.1"/>
    <property type="molecule type" value="Genomic_DNA"/>
</dbReference>
<evidence type="ECO:0000313" key="2">
    <source>
        <dbReference type="EMBL" id="CAA0080521.1"/>
    </source>
</evidence>
<feature type="transmembrane region" description="Helical" evidence="1">
    <location>
        <begin position="141"/>
        <end position="162"/>
    </location>
</feature>
<keyword evidence="1" id="KW-0472">Membrane</keyword>
<sequence length="172" mass="20453">MYIWLFVVPVASKLLIHIGDTANIIIFSHEFNVNLNLPFSWKVFYLAAVFFTLATLLFKFRCPKLIRDHKNFDSFSAEKRPEWHLMFYAEDIGINFSEYKEKYKDNRKLYALIEPDAVTTGPITSGMFWELHRHSNRERAISYYSCLILYMAGLFCIAWVFIENLNWVLQSW</sequence>
<evidence type="ECO:0000256" key="1">
    <source>
        <dbReference type="SAM" id="Phobius"/>
    </source>
</evidence>
<protein>
    <submittedName>
        <fullName evidence="2">Uncharacterized protein</fullName>
    </submittedName>
</protein>
<keyword evidence="1" id="KW-1133">Transmembrane helix</keyword>
<proteinExistence type="predicted"/>
<keyword evidence="4" id="KW-1185">Reference proteome</keyword>
<organism evidence="2 5">
    <name type="scientific">Zhongshania aliphaticivorans</name>
    <dbReference type="NCBI Taxonomy" id="1470434"/>
    <lineage>
        <taxon>Bacteria</taxon>
        <taxon>Pseudomonadati</taxon>
        <taxon>Pseudomonadota</taxon>
        <taxon>Gammaproteobacteria</taxon>
        <taxon>Cellvibrionales</taxon>
        <taxon>Spongiibacteraceae</taxon>
        <taxon>Zhongshania</taxon>
    </lineage>
</organism>
<dbReference type="EMBL" id="CACSIM010000001">
    <property type="protein sequence ID" value="CAA0080521.1"/>
    <property type="molecule type" value="Genomic_DNA"/>
</dbReference>
<name>A0A5S9MTH1_9GAMM</name>
<reference evidence="4 5" key="1">
    <citation type="submission" date="2019-11" db="EMBL/GenBank/DDBJ databases">
        <authorList>
            <person name="Holert J."/>
        </authorList>
    </citation>
    <scope>NUCLEOTIDE SEQUENCE [LARGE SCALE GENOMIC DNA]</scope>
    <source>
        <strain evidence="2">BC3_2A</strain>
        <strain evidence="3">SB11_1A</strain>
    </source>
</reference>
<keyword evidence="1" id="KW-0812">Transmembrane</keyword>
<feature type="transmembrane region" description="Helical" evidence="1">
    <location>
        <begin position="43"/>
        <end position="60"/>
    </location>
</feature>
<dbReference type="AlphaFoldDB" id="A0A5S9MTH1"/>
<evidence type="ECO:0000313" key="3">
    <source>
        <dbReference type="EMBL" id="CAA0085624.1"/>
    </source>
</evidence>
<evidence type="ECO:0000313" key="5">
    <source>
        <dbReference type="Proteomes" id="UP000439591"/>
    </source>
</evidence>
<gene>
    <name evidence="3" type="ORF">IHBHHGIJ_00863</name>
    <name evidence="2" type="ORF">KFEGEMFD_00288</name>
</gene>
<accession>A0A5S9MTH1</accession>
<dbReference type="Proteomes" id="UP000439591">
    <property type="component" value="Unassembled WGS sequence"/>
</dbReference>
<dbReference type="Proteomes" id="UP000435877">
    <property type="component" value="Unassembled WGS sequence"/>
</dbReference>
<evidence type="ECO:0000313" key="4">
    <source>
        <dbReference type="Proteomes" id="UP000435877"/>
    </source>
</evidence>